<gene>
    <name evidence="9" type="ORF">HMPREF1863_00272</name>
</gene>
<dbReference type="STRING" id="755172.HMPREF1863_00272"/>
<feature type="binding site" evidence="7">
    <location>
        <position position="136"/>
    </location>
    <ligand>
        <name>Zn(2+)</name>
        <dbReference type="ChEBI" id="CHEBI:29105"/>
    </ligand>
</feature>
<keyword evidence="8" id="KW-0408">Iron</keyword>
<dbReference type="InterPro" id="IPR043135">
    <property type="entry name" value="Fur_C"/>
</dbReference>
<name>A0A134AKL3_9FIRM</name>
<keyword evidence="3 7" id="KW-0862">Zinc</keyword>
<keyword evidence="4" id="KW-0805">Transcription regulation</keyword>
<evidence type="ECO:0000313" key="10">
    <source>
        <dbReference type="Proteomes" id="UP000070442"/>
    </source>
</evidence>
<evidence type="ECO:0000256" key="2">
    <source>
        <dbReference type="ARBA" id="ARBA00022491"/>
    </source>
</evidence>
<dbReference type="Gene3D" id="1.10.10.10">
    <property type="entry name" value="Winged helix-like DNA-binding domain superfamily/Winged helix DNA-binding domain"/>
    <property type="match status" value="1"/>
</dbReference>
<comment type="cofactor">
    <cofactor evidence="7">
        <name>Zn(2+)</name>
        <dbReference type="ChEBI" id="CHEBI:29105"/>
    </cofactor>
    <text evidence="7">Binds 1 zinc ion per subunit.</text>
</comment>
<evidence type="ECO:0000256" key="7">
    <source>
        <dbReference type="PIRSR" id="PIRSR602481-1"/>
    </source>
</evidence>
<proteinExistence type="inferred from homology"/>
<sequence length="143" mass="16059">MIEERGYGMETILRQYGLKATKGRLAVLDILKGAHVPMCALDVYKVVKDETTASLSTVYRILNQLTEVGLLEASVQQEDVTYYEYHGHEHNHYIVCSKCGKFTPIHNCPLKDLDDHIAKSTGYAITGHSFQLEGICPDCLNKK</sequence>
<protein>
    <submittedName>
        <fullName evidence="9">Transcriptional regulator, Fur family</fullName>
    </submittedName>
</protein>
<feature type="binding site" evidence="7">
    <location>
        <position position="96"/>
    </location>
    <ligand>
        <name>Zn(2+)</name>
        <dbReference type="ChEBI" id="CHEBI:29105"/>
    </ligand>
</feature>
<feature type="binding site" evidence="8">
    <location>
        <position position="90"/>
    </location>
    <ligand>
        <name>Fe cation</name>
        <dbReference type="ChEBI" id="CHEBI:24875"/>
    </ligand>
</feature>
<dbReference type="PATRIC" id="fig|755172.3.peg.261"/>
<keyword evidence="10" id="KW-1185">Reference proteome</keyword>
<keyword evidence="5" id="KW-0238">DNA-binding</keyword>
<dbReference type="CDD" id="cd07153">
    <property type="entry name" value="Fur_like"/>
    <property type="match status" value="1"/>
</dbReference>
<comment type="caution">
    <text evidence="9">The sequence shown here is derived from an EMBL/GenBank/DDBJ whole genome shotgun (WGS) entry which is preliminary data.</text>
</comment>
<feature type="binding site" evidence="7">
    <location>
        <position position="99"/>
    </location>
    <ligand>
        <name>Zn(2+)</name>
        <dbReference type="ChEBI" id="CHEBI:29105"/>
    </ligand>
</feature>
<comment type="cofactor">
    <cofactor evidence="8">
        <name>Mn(2+)</name>
        <dbReference type="ChEBI" id="CHEBI:29035"/>
    </cofactor>
    <cofactor evidence="8">
        <name>Fe(2+)</name>
        <dbReference type="ChEBI" id="CHEBI:29033"/>
    </cofactor>
    <text evidence="8">Binds 1 Mn(2+) or Fe(2+) ion per subunit.</text>
</comment>
<evidence type="ECO:0000256" key="5">
    <source>
        <dbReference type="ARBA" id="ARBA00023125"/>
    </source>
</evidence>
<dbReference type="PANTHER" id="PTHR33202">
    <property type="entry name" value="ZINC UPTAKE REGULATION PROTEIN"/>
    <property type="match status" value="1"/>
</dbReference>
<feature type="binding site" evidence="8">
    <location>
        <position position="128"/>
    </location>
    <ligand>
        <name>Fe cation</name>
        <dbReference type="ChEBI" id="CHEBI:24875"/>
    </ligand>
</feature>
<evidence type="ECO:0000256" key="3">
    <source>
        <dbReference type="ARBA" id="ARBA00022833"/>
    </source>
</evidence>
<keyword evidence="6" id="KW-0804">Transcription</keyword>
<dbReference type="EMBL" id="LSDG01000005">
    <property type="protein sequence ID" value="KXB68251.1"/>
    <property type="molecule type" value="Genomic_DNA"/>
</dbReference>
<evidence type="ECO:0000256" key="6">
    <source>
        <dbReference type="ARBA" id="ARBA00023163"/>
    </source>
</evidence>
<organism evidence="9 10">
    <name type="scientific">Aedoeadaptatus coxii</name>
    <dbReference type="NCBI Taxonomy" id="755172"/>
    <lineage>
        <taxon>Bacteria</taxon>
        <taxon>Bacillati</taxon>
        <taxon>Bacillota</taxon>
        <taxon>Tissierellia</taxon>
        <taxon>Tissierellales</taxon>
        <taxon>Peptoniphilaceae</taxon>
        <taxon>Aedoeadaptatus</taxon>
    </lineage>
</organism>
<comment type="similarity">
    <text evidence="1">Belongs to the Fur family.</text>
</comment>
<reference evidence="10" key="1">
    <citation type="submission" date="2016-01" db="EMBL/GenBank/DDBJ databases">
        <authorList>
            <person name="Mitreva M."/>
            <person name="Pepin K.H."/>
            <person name="Mihindukulasuriya K.A."/>
            <person name="Fulton R."/>
            <person name="Fronick C."/>
            <person name="O'Laughlin M."/>
            <person name="Miner T."/>
            <person name="Herter B."/>
            <person name="Rosa B.A."/>
            <person name="Cordes M."/>
            <person name="Tomlinson C."/>
            <person name="Wollam A."/>
            <person name="Palsikar V.B."/>
            <person name="Mardis E.R."/>
            <person name="Wilson R.K."/>
        </authorList>
    </citation>
    <scope>NUCLEOTIDE SEQUENCE [LARGE SCALE GENOMIC DNA]</scope>
    <source>
        <strain evidence="10">DNF00729</strain>
    </source>
</reference>
<evidence type="ECO:0000256" key="4">
    <source>
        <dbReference type="ARBA" id="ARBA00023015"/>
    </source>
</evidence>
<dbReference type="InterPro" id="IPR036388">
    <property type="entry name" value="WH-like_DNA-bd_sf"/>
</dbReference>
<dbReference type="GO" id="GO:0008270">
    <property type="term" value="F:zinc ion binding"/>
    <property type="evidence" value="ECO:0007669"/>
    <property type="project" value="TreeGrafter"/>
</dbReference>
<dbReference type="AlphaFoldDB" id="A0A134AKL3"/>
<accession>A0A134AKL3</accession>
<dbReference type="InterPro" id="IPR002481">
    <property type="entry name" value="FUR"/>
</dbReference>
<dbReference type="GO" id="GO:0045892">
    <property type="term" value="P:negative regulation of DNA-templated transcription"/>
    <property type="evidence" value="ECO:0007669"/>
    <property type="project" value="TreeGrafter"/>
</dbReference>
<feature type="binding site" evidence="7">
    <location>
        <position position="139"/>
    </location>
    <ligand>
        <name>Zn(2+)</name>
        <dbReference type="ChEBI" id="CHEBI:29105"/>
    </ligand>
</feature>
<evidence type="ECO:0000313" key="9">
    <source>
        <dbReference type="EMBL" id="KXB68251.1"/>
    </source>
</evidence>
<keyword evidence="2" id="KW-0678">Repressor</keyword>
<dbReference type="Pfam" id="PF01475">
    <property type="entry name" value="FUR"/>
    <property type="match status" value="1"/>
</dbReference>
<dbReference type="InterPro" id="IPR036390">
    <property type="entry name" value="WH_DNA-bd_sf"/>
</dbReference>
<dbReference type="PANTHER" id="PTHR33202:SF7">
    <property type="entry name" value="FERRIC UPTAKE REGULATION PROTEIN"/>
    <property type="match status" value="1"/>
</dbReference>
<keyword evidence="7" id="KW-0479">Metal-binding</keyword>
<dbReference type="GO" id="GO:1900376">
    <property type="term" value="P:regulation of secondary metabolite biosynthetic process"/>
    <property type="evidence" value="ECO:0007669"/>
    <property type="project" value="TreeGrafter"/>
</dbReference>
<dbReference type="GO" id="GO:0000976">
    <property type="term" value="F:transcription cis-regulatory region binding"/>
    <property type="evidence" value="ECO:0007669"/>
    <property type="project" value="TreeGrafter"/>
</dbReference>
<dbReference type="Proteomes" id="UP000070442">
    <property type="component" value="Unassembled WGS sequence"/>
</dbReference>
<evidence type="ECO:0000256" key="1">
    <source>
        <dbReference type="ARBA" id="ARBA00007957"/>
    </source>
</evidence>
<evidence type="ECO:0000256" key="8">
    <source>
        <dbReference type="PIRSR" id="PIRSR602481-2"/>
    </source>
</evidence>
<dbReference type="GO" id="GO:0003700">
    <property type="term" value="F:DNA-binding transcription factor activity"/>
    <property type="evidence" value="ECO:0007669"/>
    <property type="project" value="InterPro"/>
</dbReference>
<dbReference type="Gene3D" id="3.30.1490.190">
    <property type="match status" value="1"/>
</dbReference>
<dbReference type="SUPFAM" id="SSF46785">
    <property type="entry name" value="Winged helix' DNA-binding domain"/>
    <property type="match status" value="1"/>
</dbReference>